<evidence type="ECO:0000256" key="1">
    <source>
        <dbReference type="SAM" id="MobiDB-lite"/>
    </source>
</evidence>
<keyword evidence="3" id="KW-1185">Reference proteome</keyword>
<evidence type="ECO:0000313" key="2">
    <source>
        <dbReference type="EMBL" id="GAA3711335.1"/>
    </source>
</evidence>
<reference evidence="3" key="1">
    <citation type="journal article" date="2019" name="Int. J. Syst. Evol. Microbiol.">
        <title>The Global Catalogue of Microorganisms (GCM) 10K type strain sequencing project: providing services to taxonomists for standard genome sequencing and annotation.</title>
        <authorList>
            <consortium name="The Broad Institute Genomics Platform"/>
            <consortium name="The Broad Institute Genome Sequencing Center for Infectious Disease"/>
            <person name="Wu L."/>
            <person name="Ma J."/>
        </authorList>
    </citation>
    <scope>NUCLEOTIDE SEQUENCE [LARGE SCALE GENOMIC DNA]</scope>
    <source>
        <strain evidence="3">JCM 16961</strain>
    </source>
</reference>
<dbReference type="EMBL" id="BAABCJ010000007">
    <property type="protein sequence ID" value="GAA3711335.1"/>
    <property type="molecule type" value="Genomic_DNA"/>
</dbReference>
<name>A0ABP7DWZ2_9MICC</name>
<gene>
    <name evidence="2" type="ORF">GCM10022377_25980</name>
</gene>
<dbReference type="Proteomes" id="UP001501536">
    <property type="component" value="Unassembled WGS sequence"/>
</dbReference>
<feature type="region of interest" description="Disordered" evidence="1">
    <location>
        <begin position="45"/>
        <end position="65"/>
    </location>
</feature>
<feature type="region of interest" description="Disordered" evidence="1">
    <location>
        <begin position="1"/>
        <end position="23"/>
    </location>
</feature>
<proteinExistence type="predicted"/>
<sequence length="65" mass="6580">MFHRNARSAVPARTARRDTGTHDAALDAATAGVGVRMDALRVPAAPGAASPGPAGLEVAPYRAQS</sequence>
<protein>
    <submittedName>
        <fullName evidence="2">Uncharacterized protein</fullName>
    </submittedName>
</protein>
<comment type="caution">
    <text evidence="2">The sequence shown here is derived from an EMBL/GenBank/DDBJ whole genome shotgun (WGS) entry which is preliminary data.</text>
</comment>
<organism evidence="2 3">
    <name type="scientific">Zhihengliuella alba</name>
    <dbReference type="NCBI Taxonomy" id="547018"/>
    <lineage>
        <taxon>Bacteria</taxon>
        <taxon>Bacillati</taxon>
        <taxon>Actinomycetota</taxon>
        <taxon>Actinomycetes</taxon>
        <taxon>Micrococcales</taxon>
        <taxon>Micrococcaceae</taxon>
        <taxon>Zhihengliuella</taxon>
    </lineage>
</organism>
<feature type="compositionally biased region" description="Low complexity" evidence="1">
    <location>
        <begin position="45"/>
        <end position="55"/>
    </location>
</feature>
<accession>A0ABP7DWZ2</accession>
<evidence type="ECO:0000313" key="3">
    <source>
        <dbReference type="Proteomes" id="UP001501536"/>
    </source>
</evidence>